<reference evidence="2" key="1">
    <citation type="journal article" date="2019" name="Int. J. Syst. Evol. Microbiol.">
        <title>The Global Catalogue of Microorganisms (GCM) 10K type strain sequencing project: providing services to taxonomists for standard genome sequencing and annotation.</title>
        <authorList>
            <consortium name="The Broad Institute Genomics Platform"/>
            <consortium name="The Broad Institute Genome Sequencing Center for Infectious Disease"/>
            <person name="Wu L."/>
            <person name="Ma J."/>
        </authorList>
    </citation>
    <scope>NUCLEOTIDE SEQUENCE [LARGE SCALE GENOMIC DNA]</scope>
    <source>
        <strain evidence="2">CGMCC 4.1782</strain>
    </source>
</reference>
<gene>
    <name evidence="1" type="ORF">ACFSKP_11460</name>
</gene>
<comment type="caution">
    <text evidence="1">The sequence shown here is derived from an EMBL/GenBank/DDBJ whole genome shotgun (WGS) entry which is preliminary data.</text>
</comment>
<protein>
    <submittedName>
        <fullName evidence="1">Uncharacterized protein</fullName>
    </submittedName>
</protein>
<sequence length="55" mass="6090">MKIVILLLAFTMGMGATIKKTSKDIQEAAARAQETYELREYPNVLPVVEVVAPQI</sequence>
<dbReference type="EMBL" id="JBHUIM010000001">
    <property type="protein sequence ID" value="MFD2246875.1"/>
    <property type="molecule type" value="Genomic_DNA"/>
</dbReference>
<accession>A0ABW5CZY1</accession>
<evidence type="ECO:0000313" key="2">
    <source>
        <dbReference type="Proteomes" id="UP001597374"/>
    </source>
</evidence>
<evidence type="ECO:0000313" key="1">
    <source>
        <dbReference type="EMBL" id="MFD2246875.1"/>
    </source>
</evidence>
<name>A0ABW5CZY1_9BACT</name>
<proteinExistence type="predicted"/>
<dbReference type="RefSeq" id="WP_250428652.1">
    <property type="nucleotide sequence ID" value="NZ_JALPRR010000001.1"/>
</dbReference>
<keyword evidence="2" id="KW-1185">Reference proteome</keyword>
<organism evidence="1 2">
    <name type="scientific">Pontibacter ruber</name>
    <dbReference type="NCBI Taxonomy" id="1343895"/>
    <lineage>
        <taxon>Bacteria</taxon>
        <taxon>Pseudomonadati</taxon>
        <taxon>Bacteroidota</taxon>
        <taxon>Cytophagia</taxon>
        <taxon>Cytophagales</taxon>
        <taxon>Hymenobacteraceae</taxon>
        <taxon>Pontibacter</taxon>
    </lineage>
</organism>
<dbReference type="Proteomes" id="UP001597374">
    <property type="component" value="Unassembled WGS sequence"/>
</dbReference>